<dbReference type="Pfam" id="PF09909">
    <property type="entry name" value="DUF2138"/>
    <property type="match status" value="1"/>
</dbReference>
<dbReference type="EMBL" id="LAQT01000005">
    <property type="protein sequence ID" value="KPC53743.1"/>
    <property type="molecule type" value="Genomic_DNA"/>
</dbReference>
<dbReference type="AlphaFoldDB" id="A0A0N0GPI8"/>
<organism evidence="1 2">
    <name type="scientific">Amantichitinum ursilacus</name>
    <dbReference type="NCBI Taxonomy" id="857265"/>
    <lineage>
        <taxon>Bacteria</taxon>
        <taxon>Pseudomonadati</taxon>
        <taxon>Pseudomonadota</taxon>
        <taxon>Betaproteobacteria</taxon>
        <taxon>Neisseriales</taxon>
        <taxon>Chitinibacteraceae</taxon>
        <taxon>Amantichitinum</taxon>
    </lineage>
</organism>
<dbReference type="OrthoDB" id="6978897at2"/>
<evidence type="ECO:0000313" key="2">
    <source>
        <dbReference type="Proteomes" id="UP000037939"/>
    </source>
</evidence>
<dbReference type="Proteomes" id="UP000037939">
    <property type="component" value="Unassembled WGS sequence"/>
</dbReference>
<evidence type="ECO:0008006" key="3">
    <source>
        <dbReference type="Google" id="ProtNLM"/>
    </source>
</evidence>
<dbReference type="RefSeq" id="WP_083458858.1">
    <property type="nucleotide sequence ID" value="NZ_LAQT01000005.1"/>
</dbReference>
<evidence type="ECO:0000313" key="1">
    <source>
        <dbReference type="EMBL" id="KPC53743.1"/>
    </source>
</evidence>
<accession>A0A0N0GPI8</accession>
<protein>
    <recommendedName>
        <fullName evidence="3">DUF2138 domain-containing protein</fullName>
    </recommendedName>
</protein>
<gene>
    <name evidence="1" type="ORF">WG78_07865</name>
</gene>
<sequence>MITRKQALGGLAAGALIVITASWLWWQHRTPALPPVPQTPIVALPQGLQAPDAVIATPDLASLPHALLSLPLANKVLTEDMVDYYEHHPDRLGIEGSLRRIAYEHDLTLQDRLLARLLAQPAEVAFWKSDDGRLGHWLIRMRRDALSSALSWLAKVALSDSQLKAEGEIKVGNSTEPIYRLEYGAGESLLLVSHGPQLLVMSDDALLNGDRLGDSADWAPLLGKMLTDHSANPLLQSFGVQASAQGNTLAVSTRYLSFGYQQLFSTVRALRADFSAEAWSTHVLLDGKHAWDAKPLFDAAPSKAALCLSAPVEWARLAPSSKAAGIEAGWLTQLDPTAAICWYPDASLYSPLLLARTRQPGQFAQHAQQLFDWLVATQGDNAEDAPAPSTPAAQRWQRRVAAVDGELSDAQGRYFNVSLASAGDTIVFSPSAQLVDLALQVQARKYPALSDQFDANAQLQGYSNPAALSQLLQKSVMATLPGKEQQPLLRQAAVTYLLPHVKAIGEFKPLQWRVQTGADSRQPLHWDDLLWQDAP</sequence>
<dbReference type="STRING" id="857265.WG78_07865"/>
<dbReference type="InterPro" id="IPR018671">
    <property type="entry name" value="DUF2138"/>
</dbReference>
<comment type="caution">
    <text evidence="1">The sequence shown here is derived from an EMBL/GenBank/DDBJ whole genome shotgun (WGS) entry which is preliminary data.</text>
</comment>
<reference evidence="1 2" key="1">
    <citation type="submission" date="2015-07" db="EMBL/GenBank/DDBJ databases">
        <title>Draft genome sequence of the Amantichitinum ursilacus IGB-41, a new chitin-degrading bacterium.</title>
        <authorList>
            <person name="Kirstahler P."/>
            <person name="Guenther M."/>
            <person name="Grumaz C."/>
            <person name="Rupp S."/>
            <person name="Zibek S."/>
            <person name="Sohn K."/>
        </authorList>
    </citation>
    <scope>NUCLEOTIDE SEQUENCE [LARGE SCALE GENOMIC DNA]</scope>
    <source>
        <strain evidence="1 2">IGB-41</strain>
    </source>
</reference>
<keyword evidence="2" id="KW-1185">Reference proteome</keyword>
<name>A0A0N0GPI8_9NEIS</name>
<proteinExistence type="predicted"/>